<proteinExistence type="predicted"/>
<comment type="caution">
    <text evidence="1">The sequence shown here is derived from an EMBL/GenBank/DDBJ whole genome shotgun (WGS) entry which is preliminary data.</text>
</comment>
<gene>
    <name evidence="1" type="ORF">ENG92_03990</name>
</gene>
<accession>A0A831JRT4</accession>
<evidence type="ECO:0000313" key="1">
    <source>
        <dbReference type="EMBL" id="HDK38157.1"/>
    </source>
</evidence>
<reference evidence="1" key="1">
    <citation type="journal article" date="2020" name="mSystems">
        <title>Genome- and Community-Level Interaction Insights into Carbon Utilization and Element Cycling Functions of Hydrothermarchaeota in Hydrothermal Sediment.</title>
        <authorList>
            <person name="Zhou Z."/>
            <person name="Liu Y."/>
            <person name="Xu W."/>
            <person name="Pan J."/>
            <person name="Luo Z.H."/>
            <person name="Li M."/>
        </authorList>
    </citation>
    <scope>NUCLEOTIDE SEQUENCE [LARGE SCALE GENOMIC DNA]</scope>
    <source>
        <strain evidence="1">HyVt-26</strain>
    </source>
</reference>
<organism evidence="1">
    <name type="scientific">Thiolapillus brandeum</name>
    <dbReference type="NCBI Taxonomy" id="1076588"/>
    <lineage>
        <taxon>Bacteria</taxon>
        <taxon>Pseudomonadati</taxon>
        <taxon>Pseudomonadota</taxon>
        <taxon>Gammaproteobacteria</taxon>
        <taxon>Chromatiales</taxon>
        <taxon>Sedimenticolaceae</taxon>
        <taxon>Thiolapillus</taxon>
    </lineage>
</organism>
<sequence length="90" mass="10034">MLLFFFTGILLVLLTVADAVSRQQSAMGVLHRRGLLVEELGLSDLALFTEARYTRHLSLADRHAAFQDHPVSFDHFPSGSIYLPPSQLLP</sequence>
<protein>
    <submittedName>
        <fullName evidence="1">Uncharacterized protein</fullName>
    </submittedName>
</protein>
<dbReference type="EMBL" id="DRCV01000179">
    <property type="protein sequence ID" value="HDK38157.1"/>
    <property type="molecule type" value="Genomic_DNA"/>
</dbReference>
<name>A0A831JRT4_9GAMM</name>
<dbReference type="Proteomes" id="UP000885822">
    <property type="component" value="Unassembled WGS sequence"/>
</dbReference>
<dbReference type="AlphaFoldDB" id="A0A831JRT4"/>